<dbReference type="AlphaFoldDB" id="A0A6G4U885"/>
<dbReference type="Gene3D" id="3.30.70.2450">
    <property type="match status" value="1"/>
</dbReference>
<dbReference type="PANTHER" id="PTHR43004">
    <property type="entry name" value="TRK SYSTEM POTASSIUM UPTAKE PROTEIN"/>
    <property type="match status" value="1"/>
</dbReference>
<gene>
    <name evidence="5" type="ORF">G5C51_26235</name>
</gene>
<dbReference type="GO" id="GO:0016709">
    <property type="term" value="F:oxidoreductase activity, acting on paired donors, with incorporation or reduction of molecular oxygen, NAD(P)H as one donor, and incorporation of one atom of oxygen"/>
    <property type="evidence" value="ECO:0007669"/>
    <property type="project" value="UniProtKB-ARBA"/>
</dbReference>
<evidence type="ECO:0000256" key="1">
    <source>
        <dbReference type="ARBA" id="ARBA00001974"/>
    </source>
</evidence>
<evidence type="ECO:0000313" key="6">
    <source>
        <dbReference type="Proteomes" id="UP000481583"/>
    </source>
</evidence>
<dbReference type="EMBL" id="JAAKZV010000139">
    <property type="protein sequence ID" value="NGN67391.1"/>
    <property type="molecule type" value="Genomic_DNA"/>
</dbReference>
<keyword evidence="6" id="KW-1185">Reference proteome</keyword>
<keyword evidence="5" id="KW-0503">Monooxygenase</keyword>
<dbReference type="PRINTS" id="PR00420">
    <property type="entry name" value="RNGMNOXGNASE"/>
</dbReference>
<keyword evidence="3" id="KW-0274">FAD</keyword>
<dbReference type="InterPro" id="IPR050641">
    <property type="entry name" value="RIFMO-like"/>
</dbReference>
<dbReference type="InterPro" id="IPR002938">
    <property type="entry name" value="FAD-bd"/>
</dbReference>
<organism evidence="5 6">
    <name type="scientific">Streptomyces coryli</name>
    <dbReference type="NCBI Taxonomy" id="1128680"/>
    <lineage>
        <taxon>Bacteria</taxon>
        <taxon>Bacillati</taxon>
        <taxon>Actinomycetota</taxon>
        <taxon>Actinomycetes</taxon>
        <taxon>Kitasatosporales</taxon>
        <taxon>Streptomycetaceae</taxon>
        <taxon>Streptomyces</taxon>
    </lineage>
</organism>
<evidence type="ECO:0000256" key="2">
    <source>
        <dbReference type="ARBA" id="ARBA00022630"/>
    </source>
</evidence>
<proteinExistence type="predicted"/>
<keyword evidence="5" id="KW-0560">Oxidoreductase</keyword>
<dbReference type="PANTHER" id="PTHR43004:SF19">
    <property type="entry name" value="BINDING MONOOXYGENASE, PUTATIVE (JCVI)-RELATED"/>
    <property type="match status" value="1"/>
</dbReference>
<name>A0A6G4U885_9ACTN</name>
<sequence>MDPVIVVGAGPVGLALSLVLGSYGVNTVLLDGGGGEDEARQARTVVLRPDTAAFLERLGCGPVLREEGLRLAGWRAVRGAREAARADFADEAEAPLHIPQFALTRALRAALDERKCVEYVRDVRADALEAEPDGVILHTRPAQGGDGTWWRGSHLIGCDGARSTVRKLLGVRFAGRTAVERHAVAAIKAELRGRGEALLQRGGQRRGLGAEVSARPLPGGVWRLDWLLGDEDGLVTPEALLERIAATLAAWGVGDQPYQLLDTGVHTVHHRLARHFRRDRCFLAGDAAHLGGAIGTQQLEEGLRDARNLGWKLALSVQQPRTSEVLLESYETERRGAVARRLRAADQALPILRKGNLRGRGTAGLRLLRDGHLGEGELGGPDVYADSPLAPEPLPAHAVAVGTEWGAQVADVPVMPAEGGTAMLRERLGGVPLVVFLAPGTRYWDRSRLLGAGLMPKLAQAVAELPLPTDLLIAEEYPGATPHTVLVVRPDGVLTAALGGVQAEELYTCVDALRGGIRV</sequence>
<dbReference type="Proteomes" id="UP000481583">
    <property type="component" value="Unassembled WGS sequence"/>
</dbReference>
<dbReference type="SUPFAM" id="SSF51905">
    <property type="entry name" value="FAD/NAD(P)-binding domain"/>
    <property type="match status" value="1"/>
</dbReference>
<dbReference type="RefSeq" id="WP_165240685.1">
    <property type="nucleotide sequence ID" value="NZ_JAAKZV010000139.1"/>
</dbReference>
<feature type="domain" description="FAD-binding" evidence="4">
    <location>
        <begin position="3"/>
        <end position="341"/>
    </location>
</feature>
<reference evidence="5 6" key="1">
    <citation type="submission" date="2020-02" db="EMBL/GenBank/DDBJ databases">
        <title>Whole-genome analyses of novel actinobacteria.</title>
        <authorList>
            <person name="Sahin N."/>
        </authorList>
    </citation>
    <scope>NUCLEOTIDE SEQUENCE [LARGE SCALE GENOMIC DNA]</scope>
    <source>
        <strain evidence="5 6">A7024</strain>
    </source>
</reference>
<comment type="cofactor">
    <cofactor evidence="1">
        <name>FAD</name>
        <dbReference type="ChEBI" id="CHEBI:57692"/>
    </cofactor>
</comment>
<evidence type="ECO:0000313" key="5">
    <source>
        <dbReference type="EMBL" id="NGN67391.1"/>
    </source>
</evidence>
<evidence type="ECO:0000256" key="3">
    <source>
        <dbReference type="ARBA" id="ARBA00022827"/>
    </source>
</evidence>
<dbReference type="GO" id="GO:0071949">
    <property type="term" value="F:FAD binding"/>
    <property type="evidence" value="ECO:0007669"/>
    <property type="project" value="InterPro"/>
</dbReference>
<keyword evidence="2" id="KW-0285">Flavoprotein</keyword>
<protein>
    <submittedName>
        <fullName evidence="5">Monooxygenase</fullName>
    </submittedName>
</protein>
<evidence type="ECO:0000259" key="4">
    <source>
        <dbReference type="Pfam" id="PF01494"/>
    </source>
</evidence>
<comment type="caution">
    <text evidence="5">The sequence shown here is derived from an EMBL/GenBank/DDBJ whole genome shotgun (WGS) entry which is preliminary data.</text>
</comment>
<dbReference type="Pfam" id="PF01494">
    <property type="entry name" value="FAD_binding_3"/>
    <property type="match status" value="1"/>
</dbReference>
<accession>A0A6G4U885</accession>
<dbReference type="Gene3D" id="3.50.50.60">
    <property type="entry name" value="FAD/NAD(P)-binding domain"/>
    <property type="match status" value="1"/>
</dbReference>
<dbReference type="InterPro" id="IPR036188">
    <property type="entry name" value="FAD/NAD-bd_sf"/>
</dbReference>